<dbReference type="InterPro" id="IPR041881">
    <property type="entry name" value="PqqD_sf"/>
</dbReference>
<protein>
    <submittedName>
        <fullName evidence="1">PqqD family protein</fullName>
    </submittedName>
</protein>
<dbReference type="EMBL" id="CP048739">
    <property type="protein sequence ID" value="QIB74923.1"/>
    <property type="molecule type" value="Genomic_DNA"/>
</dbReference>
<accession>A0A6C0UJZ9</accession>
<reference evidence="1 2" key="1">
    <citation type="submission" date="2020-02" db="EMBL/GenBank/DDBJ databases">
        <title>Whole genome sequence of Halogeometricum borinquense strain wsp4.</title>
        <authorList>
            <person name="Verma D.K."/>
            <person name="Gopal K."/>
            <person name="Prasad E.S."/>
        </authorList>
    </citation>
    <scope>NUCLEOTIDE SEQUENCE [LARGE SCALE GENOMIC DNA]</scope>
    <source>
        <strain evidence="2">wsp4</strain>
    </source>
</reference>
<name>A0A6C0UJZ9_9EURY</name>
<dbReference type="GeneID" id="44080118"/>
<proteinExistence type="predicted"/>
<dbReference type="RefSeq" id="WP_163486761.1">
    <property type="nucleotide sequence ID" value="NZ_CP048739.1"/>
</dbReference>
<evidence type="ECO:0000313" key="1">
    <source>
        <dbReference type="EMBL" id="QIB74923.1"/>
    </source>
</evidence>
<gene>
    <name evidence="1" type="ORF">G3I44_11915</name>
</gene>
<organism evidence="1 2">
    <name type="scientific">Halogeometricum borinquense</name>
    <dbReference type="NCBI Taxonomy" id="60847"/>
    <lineage>
        <taxon>Archaea</taxon>
        <taxon>Methanobacteriati</taxon>
        <taxon>Methanobacteriota</taxon>
        <taxon>Stenosarchaea group</taxon>
        <taxon>Halobacteria</taxon>
        <taxon>Halobacteriales</taxon>
        <taxon>Haloferacaceae</taxon>
        <taxon>Halogeometricum</taxon>
    </lineage>
</organism>
<dbReference type="Gene3D" id="1.10.10.1150">
    <property type="entry name" value="Coenzyme PQQ synthesis protein D (PqqD)"/>
    <property type="match status" value="1"/>
</dbReference>
<dbReference type="AlphaFoldDB" id="A0A6C0UJZ9"/>
<dbReference type="InterPro" id="IPR008792">
    <property type="entry name" value="PQQD"/>
</dbReference>
<dbReference type="Pfam" id="PF05402">
    <property type="entry name" value="PqqD"/>
    <property type="match status" value="1"/>
</dbReference>
<dbReference type="Proteomes" id="UP000465846">
    <property type="component" value="Chromosome"/>
</dbReference>
<evidence type="ECO:0000313" key="2">
    <source>
        <dbReference type="Proteomes" id="UP000465846"/>
    </source>
</evidence>
<sequence>MTAIAPEKTVVASADVVAADVGGERLLLNLDTGLYHGMNPVGTRIFELIDEPQTVEAVAAVIEEEYDIESEVAAADVREYVSTLVDAGLAEVTETA</sequence>